<evidence type="ECO:0000256" key="1">
    <source>
        <dbReference type="SAM" id="SignalP"/>
    </source>
</evidence>
<evidence type="ECO:0008006" key="4">
    <source>
        <dbReference type="Google" id="ProtNLM"/>
    </source>
</evidence>
<organism evidence="2 3">
    <name type="scientific">Desulforamulus aquiferis</name>
    <dbReference type="NCBI Taxonomy" id="1397668"/>
    <lineage>
        <taxon>Bacteria</taxon>
        <taxon>Bacillati</taxon>
        <taxon>Bacillota</taxon>
        <taxon>Clostridia</taxon>
        <taxon>Eubacteriales</taxon>
        <taxon>Peptococcaceae</taxon>
        <taxon>Desulforamulus</taxon>
    </lineage>
</organism>
<sequence>MKKSFAFMVLIAIVFGLLMIPKAFASDAPISQAKSWFEQRMATKQAAVNQALTEGLITKEQANLWNTHFEQMKQYHAEYGYTCPGGGMGRCNGKGPVKGLIK</sequence>
<keyword evidence="3" id="KW-1185">Reference proteome</keyword>
<reference evidence="2" key="1">
    <citation type="journal article" date="2023" name="J. Hazard. Mater.">
        <title>Anaerobic biodegradation of pyrene and benzo[a]pyrene by a new sulfate-reducing Desulforamulus aquiferis strain DSA.</title>
        <authorList>
            <person name="Zhang Z."/>
            <person name="Sun J."/>
            <person name="Gong X."/>
            <person name="Wang C."/>
            <person name="Wang H."/>
        </authorList>
    </citation>
    <scope>NUCLEOTIDE SEQUENCE</scope>
    <source>
        <strain evidence="2">DSA</strain>
    </source>
</reference>
<evidence type="ECO:0000313" key="2">
    <source>
        <dbReference type="EMBL" id="MDO7786287.1"/>
    </source>
</evidence>
<keyword evidence="1" id="KW-0732">Signal</keyword>
<dbReference type="Proteomes" id="UP001172911">
    <property type="component" value="Unassembled WGS sequence"/>
</dbReference>
<feature type="chain" id="PRO_5043678633" description="DUF2680 domain-containing protein" evidence="1">
    <location>
        <begin position="26"/>
        <end position="102"/>
    </location>
</feature>
<name>A0AAW7Z9F5_9FIRM</name>
<evidence type="ECO:0000313" key="3">
    <source>
        <dbReference type="Proteomes" id="UP001172911"/>
    </source>
</evidence>
<dbReference type="AlphaFoldDB" id="A0AAW7Z9F5"/>
<dbReference type="EMBL" id="JARPTC010000004">
    <property type="protein sequence ID" value="MDO7786287.1"/>
    <property type="molecule type" value="Genomic_DNA"/>
</dbReference>
<protein>
    <recommendedName>
        <fullName evidence="4">DUF2680 domain-containing protein</fullName>
    </recommendedName>
</protein>
<dbReference type="RefSeq" id="WP_304541227.1">
    <property type="nucleotide sequence ID" value="NZ_JARPTC010000004.1"/>
</dbReference>
<gene>
    <name evidence="2" type="ORF">P6N53_03515</name>
</gene>
<feature type="signal peptide" evidence="1">
    <location>
        <begin position="1"/>
        <end position="25"/>
    </location>
</feature>
<accession>A0AAW7Z9F5</accession>
<comment type="caution">
    <text evidence="2">The sequence shown here is derived from an EMBL/GenBank/DDBJ whole genome shotgun (WGS) entry which is preliminary data.</text>
</comment>
<proteinExistence type="predicted"/>
<reference evidence="2" key="2">
    <citation type="submission" date="2023-03" db="EMBL/GenBank/DDBJ databases">
        <authorList>
            <person name="Zhang Z."/>
        </authorList>
    </citation>
    <scope>NUCLEOTIDE SEQUENCE</scope>
    <source>
        <strain evidence="2">DSA</strain>
    </source>
</reference>